<evidence type="ECO:0000313" key="2">
    <source>
        <dbReference type="Proteomes" id="UP000324222"/>
    </source>
</evidence>
<dbReference type="EMBL" id="VSRR010000288">
    <property type="protein sequence ID" value="MPC13532.1"/>
    <property type="molecule type" value="Genomic_DNA"/>
</dbReference>
<name>A0A5B7CUS0_PORTR</name>
<gene>
    <name evidence="1" type="ORF">E2C01_006270</name>
</gene>
<reference evidence="1 2" key="1">
    <citation type="submission" date="2019-05" db="EMBL/GenBank/DDBJ databases">
        <title>Another draft genome of Portunus trituberculatus and its Hox gene families provides insights of decapod evolution.</title>
        <authorList>
            <person name="Jeong J.-H."/>
            <person name="Song I."/>
            <person name="Kim S."/>
            <person name="Choi T."/>
            <person name="Kim D."/>
            <person name="Ryu S."/>
            <person name="Kim W."/>
        </authorList>
    </citation>
    <scope>NUCLEOTIDE SEQUENCE [LARGE SCALE GENOMIC DNA]</scope>
    <source>
        <tissue evidence="1">Muscle</tissue>
    </source>
</reference>
<evidence type="ECO:0000313" key="1">
    <source>
        <dbReference type="EMBL" id="MPC13532.1"/>
    </source>
</evidence>
<proteinExistence type="predicted"/>
<dbReference type="Proteomes" id="UP000324222">
    <property type="component" value="Unassembled WGS sequence"/>
</dbReference>
<comment type="caution">
    <text evidence="1">The sequence shown here is derived from an EMBL/GenBank/DDBJ whole genome shotgun (WGS) entry which is preliminary data.</text>
</comment>
<organism evidence="1 2">
    <name type="scientific">Portunus trituberculatus</name>
    <name type="common">Swimming crab</name>
    <name type="synonym">Neptunus trituberculatus</name>
    <dbReference type="NCBI Taxonomy" id="210409"/>
    <lineage>
        <taxon>Eukaryota</taxon>
        <taxon>Metazoa</taxon>
        <taxon>Ecdysozoa</taxon>
        <taxon>Arthropoda</taxon>
        <taxon>Crustacea</taxon>
        <taxon>Multicrustacea</taxon>
        <taxon>Malacostraca</taxon>
        <taxon>Eumalacostraca</taxon>
        <taxon>Eucarida</taxon>
        <taxon>Decapoda</taxon>
        <taxon>Pleocyemata</taxon>
        <taxon>Brachyura</taxon>
        <taxon>Eubrachyura</taxon>
        <taxon>Portunoidea</taxon>
        <taxon>Portunidae</taxon>
        <taxon>Portuninae</taxon>
        <taxon>Portunus</taxon>
    </lineage>
</organism>
<keyword evidence="2" id="KW-1185">Reference proteome</keyword>
<accession>A0A5B7CUS0</accession>
<protein>
    <submittedName>
        <fullName evidence="1">Uncharacterized protein</fullName>
    </submittedName>
</protein>
<sequence>MYTTLLHTHPTNPPITLDAMPDRTSSWDRCGFWPPPLPPLGEKNRDDTTQEAVVHFPTLRCLHPLILCLLTKVLDDVTAATKSSLTPFCSTPDVWGRPLQPYNQRHVWNM</sequence>
<dbReference type="AlphaFoldDB" id="A0A5B7CUS0"/>